<dbReference type="PANTHER" id="PTHR22930">
    <property type="match status" value="1"/>
</dbReference>
<dbReference type="Pfam" id="PF13359">
    <property type="entry name" value="DDE_Tnp_4"/>
    <property type="match status" value="1"/>
</dbReference>
<evidence type="ECO:0000313" key="9">
    <source>
        <dbReference type="EMBL" id="KAI6653935.1"/>
    </source>
</evidence>
<dbReference type="GO" id="GO:0016787">
    <property type="term" value="F:hydrolase activity"/>
    <property type="evidence" value="ECO:0007669"/>
    <property type="project" value="UniProtKB-KW"/>
</dbReference>
<evidence type="ECO:0000256" key="5">
    <source>
        <dbReference type="ARBA" id="ARBA00022723"/>
    </source>
</evidence>
<comment type="caution">
    <text evidence="9">The sequence shown here is derived from an EMBL/GenBank/DDBJ whole genome shotgun (WGS) entry which is preliminary data.</text>
</comment>
<comment type="subcellular location">
    <subcellularLocation>
        <location evidence="2">Nucleus</location>
    </subcellularLocation>
</comment>
<evidence type="ECO:0000256" key="3">
    <source>
        <dbReference type="ARBA" id="ARBA00006958"/>
    </source>
</evidence>
<comment type="similarity">
    <text evidence="3">Belongs to the HARBI1 family.</text>
</comment>
<dbReference type="AlphaFoldDB" id="A0AAV7K007"/>
<protein>
    <submittedName>
        <fullName evidence="9">Nuclease HARBI1</fullName>
    </submittedName>
</protein>
<evidence type="ECO:0000256" key="7">
    <source>
        <dbReference type="ARBA" id="ARBA00023242"/>
    </source>
</evidence>
<keyword evidence="6" id="KW-0378">Hydrolase</keyword>
<dbReference type="InterPro" id="IPR045249">
    <property type="entry name" value="HARBI1-like"/>
</dbReference>
<evidence type="ECO:0000313" key="10">
    <source>
        <dbReference type="Proteomes" id="UP001165289"/>
    </source>
</evidence>
<evidence type="ECO:0000256" key="2">
    <source>
        <dbReference type="ARBA" id="ARBA00004123"/>
    </source>
</evidence>
<gene>
    <name evidence="9" type="ORF">LOD99_3111</name>
</gene>
<dbReference type="EMBL" id="JAKMXF010000244">
    <property type="protein sequence ID" value="KAI6653935.1"/>
    <property type="molecule type" value="Genomic_DNA"/>
</dbReference>
<evidence type="ECO:0000256" key="6">
    <source>
        <dbReference type="ARBA" id="ARBA00022801"/>
    </source>
</evidence>
<keyword evidence="10" id="KW-1185">Reference proteome</keyword>
<keyword evidence="5" id="KW-0479">Metal-binding</keyword>
<dbReference type="InterPro" id="IPR027806">
    <property type="entry name" value="HARBI1_dom"/>
</dbReference>
<comment type="cofactor">
    <cofactor evidence="1">
        <name>a divalent metal cation</name>
        <dbReference type="ChEBI" id="CHEBI:60240"/>
    </cofactor>
</comment>
<reference evidence="9 10" key="1">
    <citation type="journal article" date="2023" name="BMC Biol.">
        <title>The compact genome of the sponge Oopsacas minuta (Hexactinellida) is lacking key metazoan core genes.</title>
        <authorList>
            <person name="Santini S."/>
            <person name="Schenkelaars Q."/>
            <person name="Jourda C."/>
            <person name="Duchesne M."/>
            <person name="Belahbib H."/>
            <person name="Rocher C."/>
            <person name="Selva M."/>
            <person name="Riesgo A."/>
            <person name="Vervoort M."/>
            <person name="Leys S.P."/>
            <person name="Kodjabachian L."/>
            <person name="Le Bivic A."/>
            <person name="Borchiellini C."/>
            <person name="Claverie J.M."/>
            <person name="Renard E."/>
        </authorList>
    </citation>
    <scope>NUCLEOTIDE SEQUENCE [LARGE SCALE GENOMIC DNA]</scope>
    <source>
        <strain evidence="9">SPO-2</strain>
    </source>
</reference>
<organism evidence="9 10">
    <name type="scientific">Oopsacas minuta</name>
    <dbReference type="NCBI Taxonomy" id="111878"/>
    <lineage>
        <taxon>Eukaryota</taxon>
        <taxon>Metazoa</taxon>
        <taxon>Porifera</taxon>
        <taxon>Hexactinellida</taxon>
        <taxon>Hexasterophora</taxon>
        <taxon>Lyssacinosida</taxon>
        <taxon>Leucopsacidae</taxon>
        <taxon>Oopsacas</taxon>
    </lineage>
</organism>
<keyword evidence="4" id="KW-0540">Nuclease</keyword>
<proteinExistence type="inferred from homology"/>
<accession>A0AAV7K007</accession>
<dbReference type="PANTHER" id="PTHR22930:SF286">
    <property type="entry name" value="NUCLEASE HARBI1"/>
    <property type="match status" value="1"/>
</dbReference>
<sequence>MAQMIPLFLAEEETSSLMACQRVFRDLNDPLDCYDDMELVRRFRFSRVSISKITELVANYLNFTERSYAASPHLQVCVALRFFASGTFQIICGDGINVSQASASRYIRDVSLGCVLGLVDGTHIRIQRPSENEADYINRDFYHSINVQAICQPDGMFSDVLACFPGSVHDSRIWTISGVGMHVENTFSIGEHILGDSGYMMRPYLLTPYRQPISTPQSNYNYAHKRTRVIVEQTFGRWKRRFHCLHGALRMSPDKVCPS</sequence>
<evidence type="ECO:0000256" key="4">
    <source>
        <dbReference type="ARBA" id="ARBA00022722"/>
    </source>
</evidence>
<feature type="domain" description="DDE Tnp4" evidence="8">
    <location>
        <begin position="119"/>
        <end position="256"/>
    </location>
</feature>
<name>A0AAV7K007_9METZ</name>
<evidence type="ECO:0000259" key="8">
    <source>
        <dbReference type="Pfam" id="PF13359"/>
    </source>
</evidence>
<dbReference type="GO" id="GO:0046872">
    <property type="term" value="F:metal ion binding"/>
    <property type="evidence" value="ECO:0007669"/>
    <property type="project" value="UniProtKB-KW"/>
</dbReference>
<keyword evidence="7" id="KW-0539">Nucleus</keyword>
<dbReference type="GO" id="GO:0005634">
    <property type="term" value="C:nucleus"/>
    <property type="evidence" value="ECO:0007669"/>
    <property type="project" value="UniProtKB-SubCell"/>
</dbReference>
<dbReference type="GO" id="GO:0004518">
    <property type="term" value="F:nuclease activity"/>
    <property type="evidence" value="ECO:0007669"/>
    <property type="project" value="UniProtKB-KW"/>
</dbReference>
<evidence type="ECO:0000256" key="1">
    <source>
        <dbReference type="ARBA" id="ARBA00001968"/>
    </source>
</evidence>
<dbReference type="Proteomes" id="UP001165289">
    <property type="component" value="Unassembled WGS sequence"/>
</dbReference>